<dbReference type="CDD" id="cd06141">
    <property type="entry name" value="WRN_exo"/>
    <property type="match status" value="1"/>
</dbReference>
<sequence length="442" mass="49149">MPQLITNGSSHEHANSADSLKRDKRKKKKKRDKFSVRDVSASSICALEQVASSFDISSCVDSVSSIEKSKRKRKRLKISGTGSYSCDFSLDENSSELEKRSLLAWVETSMEPHAIGSAIKDCGFGRGCHLKHDTPTKHSSIHAQTTSYNGNGMPFLGSVQHNLMDKIDIGSHRKENFAIGHSLSESNVERESVDKDTFLENGNAGNPIKEYTSAVTERAASSAKNKRKRGDDKVLDYVLKRSIVVHPQKNIALDTRTTQTHVHAWGKSITVTVTSESLVIEEWISNHNGKLFGLDVEWRPNRMKGRTNKVALLQLSNENECLIVQMLFLDRQPQALQELLSDPSKGLAGVGVHADGQKLLQDYGLECQGTIELTSLAVERLKRDELRNVGLKVLVKEVLGLALEKSKQITLSNWARPKLDRAQIIYACMDAWASFALSKRLL</sequence>
<dbReference type="GO" id="GO:0003676">
    <property type="term" value="F:nucleic acid binding"/>
    <property type="evidence" value="ECO:0007669"/>
    <property type="project" value="InterPro"/>
</dbReference>
<evidence type="ECO:0000313" key="5">
    <source>
        <dbReference type="EMBL" id="KAH7429017.1"/>
    </source>
</evidence>
<evidence type="ECO:0000256" key="3">
    <source>
        <dbReference type="SAM" id="MobiDB-lite"/>
    </source>
</evidence>
<dbReference type="OrthoDB" id="1920326at2759"/>
<dbReference type="GO" id="GO:0008408">
    <property type="term" value="F:3'-5' exonuclease activity"/>
    <property type="evidence" value="ECO:0007669"/>
    <property type="project" value="InterPro"/>
</dbReference>
<dbReference type="InterPro" id="IPR002562">
    <property type="entry name" value="3'-5'_exonuclease_dom"/>
</dbReference>
<dbReference type="InterPro" id="IPR051132">
    <property type="entry name" value="3-5_Exonuclease_domain"/>
</dbReference>
<keyword evidence="1" id="KW-0540">Nuclease</keyword>
<dbReference type="GO" id="GO:0006139">
    <property type="term" value="P:nucleobase-containing compound metabolic process"/>
    <property type="evidence" value="ECO:0007669"/>
    <property type="project" value="InterPro"/>
</dbReference>
<evidence type="ECO:0000256" key="1">
    <source>
        <dbReference type="ARBA" id="ARBA00022722"/>
    </source>
</evidence>
<dbReference type="GO" id="GO:0005737">
    <property type="term" value="C:cytoplasm"/>
    <property type="evidence" value="ECO:0007669"/>
    <property type="project" value="TreeGrafter"/>
</dbReference>
<dbReference type="PANTHER" id="PTHR13620">
    <property type="entry name" value="3-5 EXONUCLEASE"/>
    <property type="match status" value="1"/>
</dbReference>
<reference evidence="5" key="1">
    <citation type="submission" date="2021-08" db="EMBL/GenBank/DDBJ databases">
        <title>WGS assembly of Ceratopteris richardii.</title>
        <authorList>
            <person name="Marchant D.B."/>
            <person name="Chen G."/>
            <person name="Jenkins J."/>
            <person name="Shu S."/>
            <person name="Leebens-Mack J."/>
            <person name="Grimwood J."/>
            <person name="Schmutz J."/>
            <person name="Soltis P."/>
            <person name="Soltis D."/>
            <person name="Chen Z.-H."/>
        </authorList>
    </citation>
    <scope>NUCLEOTIDE SEQUENCE</scope>
    <source>
        <strain evidence="5">Whitten #5841</strain>
        <tissue evidence="5">Leaf</tissue>
    </source>
</reference>
<evidence type="ECO:0000313" key="6">
    <source>
        <dbReference type="Proteomes" id="UP000825935"/>
    </source>
</evidence>
<dbReference type="PANTHER" id="PTHR13620:SF104">
    <property type="entry name" value="EXONUCLEASE 3'-5' DOMAIN-CONTAINING PROTEIN 2"/>
    <property type="match status" value="1"/>
</dbReference>
<keyword evidence="2" id="KW-0378">Hydrolase</keyword>
<feature type="region of interest" description="Disordered" evidence="3">
    <location>
        <begin position="1"/>
        <end position="39"/>
    </location>
</feature>
<feature type="compositionally biased region" description="Basic residues" evidence="3">
    <location>
        <begin position="22"/>
        <end position="32"/>
    </location>
</feature>
<dbReference type="AlphaFoldDB" id="A0A8T2TZY8"/>
<evidence type="ECO:0000256" key="2">
    <source>
        <dbReference type="ARBA" id="ARBA00022801"/>
    </source>
</evidence>
<proteinExistence type="predicted"/>
<protein>
    <recommendedName>
        <fullName evidence="4">3'-5' exonuclease domain-containing protein</fullName>
    </recommendedName>
</protein>
<evidence type="ECO:0000259" key="4">
    <source>
        <dbReference type="SMART" id="SM00474"/>
    </source>
</evidence>
<dbReference type="InterPro" id="IPR036397">
    <property type="entry name" value="RNaseH_sf"/>
</dbReference>
<dbReference type="Pfam" id="PF01612">
    <property type="entry name" value="DNA_pol_A_exo1"/>
    <property type="match status" value="1"/>
</dbReference>
<dbReference type="GO" id="GO:0005634">
    <property type="term" value="C:nucleus"/>
    <property type="evidence" value="ECO:0007669"/>
    <property type="project" value="TreeGrafter"/>
</dbReference>
<dbReference type="Proteomes" id="UP000825935">
    <property type="component" value="Chromosome 9"/>
</dbReference>
<organism evidence="5 6">
    <name type="scientific">Ceratopteris richardii</name>
    <name type="common">Triangle waterfern</name>
    <dbReference type="NCBI Taxonomy" id="49495"/>
    <lineage>
        <taxon>Eukaryota</taxon>
        <taxon>Viridiplantae</taxon>
        <taxon>Streptophyta</taxon>
        <taxon>Embryophyta</taxon>
        <taxon>Tracheophyta</taxon>
        <taxon>Polypodiopsida</taxon>
        <taxon>Polypodiidae</taxon>
        <taxon>Polypodiales</taxon>
        <taxon>Pteridineae</taxon>
        <taxon>Pteridaceae</taxon>
        <taxon>Parkerioideae</taxon>
        <taxon>Ceratopteris</taxon>
    </lineage>
</organism>
<dbReference type="SUPFAM" id="SSF53098">
    <property type="entry name" value="Ribonuclease H-like"/>
    <property type="match status" value="1"/>
</dbReference>
<comment type="caution">
    <text evidence="5">The sequence shown here is derived from an EMBL/GenBank/DDBJ whole genome shotgun (WGS) entry which is preliminary data.</text>
</comment>
<dbReference type="SMART" id="SM00474">
    <property type="entry name" value="35EXOc"/>
    <property type="match status" value="1"/>
</dbReference>
<dbReference type="EMBL" id="CM035414">
    <property type="protein sequence ID" value="KAH7429017.1"/>
    <property type="molecule type" value="Genomic_DNA"/>
</dbReference>
<feature type="compositionally biased region" description="Basic and acidic residues" evidence="3">
    <location>
        <begin position="10"/>
        <end position="21"/>
    </location>
</feature>
<dbReference type="Gene3D" id="3.30.420.10">
    <property type="entry name" value="Ribonuclease H-like superfamily/Ribonuclease H"/>
    <property type="match status" value="1"/>
</dbReference>
<accession>A0A8T2TZY8</accession>
<feature type="domain" description="3'-5' exonuclease" evidence="4">
    <location>
        <begin position="269"/>
        <end position="442"/>
    </location>
</feature>
<keyword evidence="6" id="KW-1185">Reference proteome</keyword>
<gene>
    <name evidence="5" type="ORF">KP509_09G027400</name>
</gene>
<dbReference type="InterPro" id="IPR012337">
    <property type="entry name" value="RNaseH-like_sf"/>
</dbReference>
<name>A0A8T2TZY8_CERRI</name>